<dbReference type="PROSITE" id="PS51419">
    <property type="entry name" value="RAB"/>
    <property type="match status" value="1"/>
</dbReference>
<reference evidence="1 2" key="1">
    <citation type="submission" date="2012-10" db="EMBL/GenBank/DDBJ databases">
        <authorList>
            <person name="Zafar N."/>
            <person name="Inman J."/>
            <person name="Hall N."/>
            <person name="Lorenzi H."/>
            <person name="Caler E."/>
        </authorList>
    </citation>
    <scope>NUCLEOTIDE SEQUENCE [LARGE SCALE GENOMIC DNA]</scope>
    <source>
        <strain evidence="1 2">IP1</strain>
    </source>
</reference>
<dbReference type="PRINTS" id="PR00449">
    <property type="entry name" value="RASTRNSFRMNG"/>
</dbReference>
<dbReference type="GO" id="GO:0003924">
    <property type="term" value="F:GTPase activity"/>
    <property type="evidence" value="ECO:0007669"/>
    <property type="project" value="InterPro"/>
</dbReference>
<dbReference type="AlphaFoldDB" id="A0A0A1TW53"/>
<protein>
    <submittedName>
        <fullName evidence="1">Uncharacterized protein</fullName>
    </submittedName>
</protein>
<dbReference type="VEuPathDB" id="AmoebaDB:EIN_174420"/>
<dbReference type="EMBL" id="KB207112">
    <property type="protein sequence ID" value="ELP84747.1"/>
    <property type="molecule type" value="Genomic_DNA"/>
</dbReference>
<dbReference type="GO" id="GO:0005525">
    <property type="term" value="F:GTP binding"/>
    <property type="evidence" value="ECO:0007669"/>
    <property type="project" value="InterPro"/>
</dbReference>
<gene>
    <name evidence="1" type="ORF">EIN_174420</name>
</gene>
<proteinExistence type="predicted"/>
<dbReference type="SMART" id="SM00175">
    <property type="entry name" value="RAB"/>
    <property type="match status" value="1"/>
</dbReference>
<dbReference type="Pfam" id="PF00071">
    <property type="entry name" value="Ras"/>
    <property type="match status" value="1"/>
</dbReference>
<dbReference type="RefSeq" id="XP_004184093.1">
    <property type="nucleotide sequence ID" value="XM_004184045.1"/>
</dbReference>
<name>A0A0A1TW53_ENTIV</name>
<accession>A0A0A1TW53</accession>
<organism evidence="1 2">
    <name type="scientific">Entamoeba invadens IP1</name>
    <dbReference type="NCBI Taxonomy" id="370355"/>
    <lineage>
        <taxon>Eukaryota</taxon>
        <taxon>Amoebozoa</taxon>
        <taxon>Evosea</taxon>
        <taxon>Archamoebae</taxon>
        <taxon>Mastigamoebida</taxon>
        <taxon>Entamoebidae</taxon>
        <taxon>Entamoeba</taxon>
    </lineage>
</organism>
<evidence type="ECO:0000313" key="1">
    <source>
        <dbReference type="EMBL" id="ELP84747.1"/>
    </source>
</evidence>
<dbReference type="InterPro" id="IPR050209">
    <property type="entry name" value="Rab_GTPases_membrane_traffic"/>
</dbReference>
<dbReference type="InterPro" id="IPR001806">
    <property type="entry name" value="Small_GTPase"/>
</dbReference>
<dbReference type="Proteomes" id="UP000014680">
    <property type="component" value="Unassembled WGS sequence"/>
</dbReference>
<keyword evidence="2" id="KW-1185">Reference proteome</keyword>
<dbReference type="Gene3D" id="3.40.50.300">
    <property type="entry name" value="P-loop containing nucleotide triphosphate hydrolases"/>
    <property type="match status" value="1"/>
</dbReference>
<dbReference type="GeneID" id="14883502"/>
<sequence length="195" mass="21609">MAQRIKAIIVGDSGAGKSSLVSQLVNNEFPESKPVNPPRNFFNDFVFLLDKTKYRIQLGEFVDTNTEISGYGLEFKGARIVIGLVSSSVDSSLSNISNWLILRERLVADDIPYVKVLVQNIVTDQPKTITSEEAKQAAEKMGIHYFEINIKTGEGIQEMFKSVLNDVLNQDPTLKESASVQEGKKKGKGKKCIII</sequence>
<dbReference type="SUPFAM" id="SSF52540">
    <property type="entry name" value="P-loop containing nucleoside triphosphate hydrolases"/>
    <property type="match status" value="1"/>
</dbReference>
<dbReference type="InterPro" id="IPR027417">
    <property type="entry name" value="P-loop_NTPase"/>
</dbReference>
<dbReference type="PANTHER" id="PTHR47979">
    <property type="entry name" value="DRAB11-RELATED"/>
    <property type="match status" value="1"/>
</dbReference>
<evidence type="ECO:0000313" key="2">
    <source>
        <dbReference type="Proteomes" id="UP000014680"/>
    </source>
</evidence>
<dbReference type="KEGG" id="eiv:EIN_174420"/>